<evidence type="ECO:0000313" key="1">
    <source>
        <dbReference type="EMBL" id="SMF23015.1"/>
    </source>
</evidence>
<dbReference type="STRING" id="286727.SAMN02982917_1109"/>
<dbReference type="OrthoDB" id="8089716at2"/>
<dbReference type="Proteomes" id="UP000192936">
    <property type="component" value="Unassembled WGS sequence"/>
</dbReference>
<proteinExistence type="predicted"/>
<gene>
    <name evidence="1" type="ORF">SAMN02982917_1109</name>
</gene>
<reference evidence="1 2" key="1">
    <citation type="submission" date="2017-04" db="EMBL/GenBank/DDBJ databases">
        <authorList>
            <person name="Afonso C.L."/>
            <person name="Miller P.J."/>
            <person name="Scott M.A."/>
            <person name="Spackman E."/>
            <person name="Goraichik I."/>
            <person name="Dimitrov K.M."/>
            <person name="Suarez D.L."/>
            <person name="Swayne D.E."/>
        </authorList>
    </citation>
    <scope>NUCLEOTIDE SEQUENCE [LARGE SCALE GENOMIC DNA]</scope>
    <source>
        <strain evidence="1 2">A2P</strain>
    </source>
</reference>
<evidence type="ECO:0008006" key="3">
    <source>
        <dbReference type="Google" id="ProtNLM"/>
    </source>
</evidence>
<dbReference type="EMBL" id="FXAK01000001">
    <property type="protein sequence ID" value="SMF23015.1"/>
    <property type="molecule type" value="Genomic_DNA"/>
</dbReference>
<dbReference type="Pfam" id="PF11684">
    <property type="entry name" value="DUF3280"/>
    <property type="match status" value="1"/>
</dbReference>
<sequence>MDHVGRWTGAAIIALVTLVLAAFAAAAPASARTLVLDLELEDSSGEAPSADHAERLKRVSAELRHALDAKGYDVIGDAATAQLTAKLVPPGTAIRSCNGCQLDIARAAGADLVVHGIVRKVSSLILWIGLVVEDVATGRVVTTARGDIRGDNETSWSRGIGWLVDHRLADHAPGKR</sequence>
<dbReference type="AlphaFoldDB" id="A0A1X7DWS6"/>
<organism evidence="1 2">
    <name type="scientific">Azospirillum oryzae</name>
    <dbReference type="NCBI Taxonomy" id="286727"/>
    <lineage>
        <taxon>Bacteria</taxon>
        <taxon>Pseudomonadati</taxon>
        <taxon>Pseudomonadota</taxon>
        <taxon>Alphaproteobacteria</taxon>
        <taxon>Rhodospirillales</taxon>
        <taxon>Azospirillaceae</taxon>
        <taxon>Azospirillum</taxon>
    </lineage>
</organism>
<accession>A0A1X7DWS6</accession>
<name>A0A1X7DWS6_9PROT</name>
<dbReference type="InterPro" id="IPR021698">
    <property type="entry name" value="DUF3280"/>
</dbReference>
<protein>
    <recommendedName>
        <fullName evidence="3">DUF2380 domain-containing protein</fullName>
    </recommendedName>
</protein>
<evidence type="ECO:0000313" key="2">
    <source>
        <dbReference type="Proteomes" id="UP000192936"/>
    </source>
</evidence>
<dbReference type="RefSeq" id="WP_085083021.1">
    <property type="nucleotide sequence ID" value="NZ_FXAK01000001.1"/>
</dbReference>